<proteinExistence type="predicted"/>
<sequence>MERAFNNARHWRAVATRYGKFATTYRAGFVLALIVEWLKSLADTTQSGART</sequence>
<evidence type="ECO:0000313" key="1">
    <source>
        <dbReference type="EMBL" id="QVI25298.1"/>
    </source>
</evidence>
<evidence type="ECO:0008006" key="3">
    <source>
        <dbReference type="Google" id="ProtNLM"/>
    </source>
</evidence>
<dbReference type="EMBL" id="CP074371">
    <property type="protein sequence ID" value="QVI25298.1"/>
    <property type="molecule type" value="Genomic_DNA"/>
</dbReference>
<keyword evidence="2" id="KW-1185">Reference proteome</keyword>
<name>A0ABX8D172_9NOCA</name>
<organism evidence="1 2">
    <name type="scientific">Nocardia tengchongensis</name>
    <dbReference type="NCBI Taxonomy" id="2055889"/>
    <lineage>
        <taxon>Bacteria</taxon>
        <taxon>Bacillati</taxon>
        <taxon>Actinomycetota</taxon>
        <taxon>Actinomycetes</taxon>
        <taxon>Mycobacteriales</taxon>
        <taxon>Nocardiaceae</taxon>
        <taxon>Nocardia</taxon>
    </lineage>
</organism>
<reference evidence="1 2" key="1">
    <citation type="submission" date="2021-04" db="EMBL/GenBank/DDBJ databases">
        <title>Nocardia tengchongensis.</title>
        <authorList>
            <person name="Zhuang k."/>
            <person name="Ran Y."/>
            <person name="Li W."/>
        </authorList>
    </citation>
    <scope>NUCLEOTIDE SEQUENCE [LARGE SCALE GENOMIC DNA]</scope>
    <source>
        <strain evidence="1 2">CFH S0057</strain>
    </source>
</reference>
<protein>
    <recommendedName>
        <fullName evidence="3">Transposase DDE domain-containing protein</fullName>
    </recommendedName>
</protein>
<gene>
    <name evidence="1" type="ORF">KHQ06_33410</name>
</gene>
<accession>A0ABX8D172</accession>
<dbReference type="Proteomes" id="UP000683310">
    <property type="component" value="Chromosome"/>
</dbReference>
<evidence type="ECO:0000313" key="2">
    <source>
        <dbReference type="Proteomes" id="UP000683310"/>
    </source>
</evidence>